<feature type="chain" id="PRO_5038920446" evidence="1">
    <location>
        <begin position="23"/>
        <end position="583"/>
    </location>
</feature>
<dbReference type="InterPro" id="IPR011059">
    <property type="entry name" value="Metal-dep_hydrolase_composite"/>
</dbReference>
<dbReference type="EMBL" id="DYTQ01000099">
    <property type="protein sequence ID" value="HJH24620.1"/>
    <property type="molecule type" value="Genomic_DNA"/>
</dbReference>
<evidence type="ECO:0000313" key="4">
    <source>
        <dbReference type="Proteomes" id="UP000700248"/>
    </source>
</evidence>
<keyword evidence="1" id="KW-0732">Signal</keyword>
<dbReference type="InterPro" id="IPR013108">
    <property type="entry name" value="Amidohydro_3"/>
</dbReference>
<dbReference type="Proteomes" id="UP000700248">
    <property type="component" value="Unassembled WGS sequence"/>
</dbReference>
<dbReference type="Gene3D" id="3.20.20.140">
    <property type="entry name" value="Metal-dependent hydrolases"/>
    <property type="match status" value="1"/>
</dbReference>
<proteinExistence type="predicted"/>
<reference evidence="3" key="2">
    <citation type="submission" date="2021-09" db="EMBL/GenBank/DDBJ databases">
        <authorList>
            <person name="Gilroy R."/>
        </authorList>
    </citation>
    <scope>NUCLEOTIDE SEQUENCE</scope>
    <source>
        <strain evidence="3">CHK175-13533</strain>
    </source>
</reference>
<dbReference type="CDD" id="cd01300">
    <property type="entry name" value="YtcJ_like"/>
    <property type="match status" value="1"/>
</dbReference>
<dbReference type="GO" id="GO:0016810">
    <property type="term" value="F:hydrolase activity, acting on carbon-nitrogen (but not peptide) bonds"/>
    <property type="evidence" value="ECO:0007669"/>
    <property type="project" value="InterPro"/>
</dbReference>
<dbReference type="SUPFAM" id="SSF51556">
    <property type="entry name" value="Metallo-dependent hydrolases"/>
    <property type="match status" value="1"/>
</dbReference>
<organism evidence="3 4">
    <name type="scientific">Paenalcaligenes hominis</name>
    <dbReference type="NCBI Taxonomy" id="643674"/>
    <lineage>
        <taxon>Bacteria</taxon>
        <taxon>Pseudomonadati</taxon>
        <taxon>Pseudomonadota</taxon>
        <taxon>Betaproteobacteria</taxon>
        <taxon>Burkholderiales</taxon>
        <taxon>Alcaligenaceae</taxon>
        <taxon>Paenalcaligenes</taxon>
    </lineage>
</organism>
<feature type="signal peptide" evidence="1">
    <location>
        <begin position="1"/>
        <end position="22"/>
    </location>
</feature>
<accession>A0A9D3ABL5</accession>
<evidence type="ECO:0000256" key="1">
    <source>
        <dbReference type="SAM" id="SignalP"/>
    </source>
</evidence>
<feature type="domain" description="Amidohydrolase 3" evidence="2">
    <location>
        <begin position="75"/>
        <end position="569"/>
    </location>
</feature>
<dbReference type="Pfam" id="PF07969">
    <property type="entry name" value="Amidohydro_3"/>
    <property type="match status" value="1"/>
</dbReference>
<comment type="caution">
    <text evidence="3">The sequence shown here is derived from an EMBL/GenBank/DDBJ whole genome shotgun (WGS) entry which is preliminary data.</text>
</comment>
<protein>
    <submittedName>
        <fullName evidence="3">Amidohydrolase</fullName>
    </submittedName>
</protein>
<dbReference type="AlphaFoldDB" id="A0A9D3ABL5"/>
<evidence type="ECO:0000259" key="2">
    <source>
        <dbReference type="Pfam" id="PF07969"/>
    </source>
</evidence>
<sequence length="583" mass="63765">MRRIRLSALAVVLLAATGGVYAADGPDAIYFGGPIITMNDKALFAEAVAIKEGKIIAVDRLRTIEALADEQTKRIDLQGKTMLPGFIDAHSHFLATGAQALTKVDLNPPPMGDVQNIDELVSKLKARVEQTGEKELVSGSGYDDTFITEKRHPTKADLDRVSTHVPIIITHISGHISVGNSKALELAGITAETPNPDGGRIDKDKKGEPTGIMEGNAGALITQLISDQSEADWVAAIEKGSELWAAAGFTTASDNLVDPKQIEYFKTALAEDKQKVRVNFWPRTRSVEAVRAFPAVQSGTDLSDGTRMLVQGPVKFTIDGSPQGYTAHFTEPYTTQRPQDDGQYKGFSYWDDRDEIFDIIEQLHRDGYQLTIHGNGDQGIQDVIDAYAAAQRAYPRKDARHGIIHAQFSRPDQLAQMAALDISPSFFIGHTFYWGDRHKNIFFGENRAHHMSPLKGALDEGVIFSTHTDTYVTPIDGIQMLWSSVNRVSTGGDIIGAEQRINPYDALKAITINVAWQFFEEDIKGSIEPGKLADFVILSANPLSLAHKDPMAIKDIAVLETIVGGETVFKGESKSIVAKHYAQ</sequence>
<dbReference type="SUPFAM" id="SSF51338">
    <property type="entry name" value="Composite domain of metallo-dependent hydrolases"/>
    <property type="match status" value="1"/>
</dbReference>
<gene>
    <name evidence="3" type="ORF">K8U84_08720</name>
</gene>
<dbReference type="Gene3D" id="3.10.310.70">
    <property type="match status" value="1"/>
</dbReference>
<dbReference type="PANTHER" id="PTHR22642">
    <property type="entry name" value="IMIDAZOLONEPROPIONASE"/>
    <property type="match status" value="1"/>
</dbReference>
<reference evidence="3" key="1">
    <citation type="journal article" date="2021" name="PeerJ">
        <title>Extensive microbial diversity within the chicken gut microbiome revealed by metagenomics and culture.</title>
        <authorList>
            <person name="Gilroy R."/>
            <person name="Ravi A."/>
            <person name="Getino M."/>
            <person name="Pursley I."/>
            <person name="Horton D.L."/>
            <person name="Alikhan N.F."/>
            <person name="Baker D."/>
            <person name="Gharbi K."/>
            <person name="Hall N."/>
            <person name="Watson M."/>
            <person name="Adriaenssens E.M."/>
            <person name="Foster-Nyarko E."/>
            <person name="Jarju S."/>
            <person name="Secka A."/>
            <person name="Antonio M."/>
            <person name="Oren A."/>
            <person name="Chaudhuri R.R."/>
            <person name="La Ragione R."/>
            <person name="Hildebrand F."/>
            <person name="Pallen M.J."/>
        </authorList>
    </citation>
    <scope>NUCLEOTIDE SEQUENCE</scope>
    <source>
        <strain evidence="3">CHK175-13533</strain>
    </source>
</reference>
<evidence type="ECO:0000313" key="3">
    <source>
        <dbReference type="EMBL" id="HJH24620.1"/>
    </source>
</evidence>
<dbReference type="InterPro" id="IPR032466">
    <property type="entry name" value="Metal_Hydrolase"/>
</dbReference>
<dbReference type="Gene3D" id="2.30.40.10">
    <property type="entry name" value="Urease, subunit C, domain 1"/>
    <property type="match status" value="1"/>
</dbReference>
<dbReference type="PANTHER" id="PTHR22642:SF2">
    <property type="entry name" value="PROTEIN LONG AFTER FAR-RED 3"/>
    <property type="match status" value="1"/>
</dbReference>
<name>A0A9D3ABL5_9BURK</name>
<dbReference type="RefSeq" id="WP_276831372.1">
    <property type="nucleotide sequence ID" value="NZ_DYTQ01000099.1"/>
</dbReference>
<dbReference type="InterPro" id="IPR033932">
    <property type="entry name" value="YtcJ-like"/>
</dbReference>